<dbReference type="GO" id="GO:0030089">
    <property type="term" value="C:phycobilisome"/>
    <property type="evidence" value="ECO:0007669"/>
    <property type="project" value="UniProtKB-UniRule"/>
</dbReference>
<dbReference type="EMBL" id="PVWJ01000035">
    <property type="protein sequence ID" value="PSB03302.1"/>
    <property type="molecule type" value="Genomic_DNA"/>
</dbReference>
<dbReference type="SUPFAM" id="SSF54427">
    <property type="entry name" value="NTF2-like"/>
    <property type="match status" value="1"/>
</dbReference>
<evidence type="ECO:0000259" key="2">
    <source>
        <dbReference type="PROSITE" id="PS51773"/>
    </source>
</evidence>
<evidence type="ECO:0000313" key="3">
    <source>
        <dbReference type="EMBL" id="PSB03302.1"/>
    </source>
</evidence>
<dbReference type="PROSITE" id="PS51773">
    <property type="entry name" value="OCP_N"/>
    <property type="match status" value="1"/>
</dbReference>
<accession>A0A2T1C4U4</accession>
<gene>
    <name evidence="3" type="ORF">C7B64_08990</name>
</gene>
<dbReference type="Gene3D" id="1.10.2090.10">
    <property type="entry name" value="Orange carotenoid-binding protein, N-terminal domain"/>
    <property type="match status" value="1"/>
</dbReference>
<evidence type="ECO:0000256" key="1">
    <source>
        <dbReference type="PROSITE-ProRule" id="PRU01109"/>
    </source>
</evidence>
<keyword evidence="1" id="KW-0042">Antenna complex</keyword>
<keyword evidence="4" id="KW-1185">Reference proteome</keyword>
<protein>
    <submittedName>
        <fullName evidence="3">Red carotenoid-binding protein</fullName>
    </submittedName>
</protein>
<dbReference type="Gene3D" id="3.10.450.50">
    <property type="match status" value="1"/>
</dbReference>
<reference evidence="3 4" key="2">
    <citation type="submission" date="2018-03" db="EMBL/GenBank/DDBJ databases">
        <title>The ancient ancestry and fast evolution of plastids.</title>
        <authorList>
            <person name="Moore K.R."/>
            <person name="Magnabosco C."/>
            <person name="Momper L."/>
            <person name="Gold D.A."/>
            <person name="Bosak T."/>
            <person name="Fournier G.P."/>
        </authorList>
    </citation>
    <scope>NUCLEOTIDE SEQUENCE [LARGE SCALE GENOMIC DNA]</scope>
    <source>
        <strain evidence="3 4">CCAP 1448/3</strain>
    </source>
</reference>
<comment type="caution">
    <text evidence="3">The sequence shown here is derived from an EMBL/GenBank/DDBJ whole genome shotgun (WGS) entry which is preliminary data.</text>
</comment>
<dbReference type="Pfam" id="PF09150">
    <property type="entry name" value="Carot_N"/>
    <property type="match status" value="1"/>
</dbReference>
<dbReference type="GO" id="GO:0016037">
    <property type="term" value="P:light absorption"/>
    <property type="evidence" value="ECO:0007669"/>
    <property type="project" value="UniProtKB-UniRule"/>
</dbReference>
<dbReference type="SUPFAM" id="SSF81930">
    <property type="entry name" value="Orange carotenoid protein, N-terminal domain"/>
    <property type="match status" value="1"/>
</dbReference>
<organism evidence="3 4">
    <name type="scientific">Merismopedia glauca CCAP 1448/3</name>
    <dbReference type="NCBI Taxonomy" id="1296344"/>
    <lineage>
        <taxon>Bacteria</taxon>
        <taxon>Bacillati</taxon>
        <taxon>Cyanobacteriota</taxon>
        <taxon>Cyanophyceae</taxon>
        <taxon>Synechococcales</taxon>
        <taxon>Merismopediaceae</taxon>
        <taxon>Merismopedia</taxon>
    </lineage>
</organism>
<keyword evidence="1" id="KW-0605">Phycobilisome</keyword>
<dbReference type="AlphaFoldDB" id="A0A2T1C4U4"/>
<dbReference type="Pfam" id="PF02136">
    <property type="entry name" value="NTF2"/>
    <property type="match status" value="1"/>
</dbReference>
<feature type="domain" description="OCP N-terminal" evidence="2">
    <location>
        <begin position="18"/>
        <end position="169"/>
    </location>
</feature>
<dbReference type="InterPro" id="IPR032710">
    <property type="entry name" value="NTF2-like_dom_sf"/>
</dbReference>
<sequence>MSFTIDSALSIFPDTQVADALPAIVKSFNQLNAEDQLALLWFAYTEMGLTITPAAMQAVNMVFAEKNLTQIKQMPALEQTQVMCDLVNHTDTPICRTYASFGTNVKLGFWYQLSEWMKQTIVAPIPENYQLSTKASDLLQAIRKLEGGEQLTVFQKVVINMGYASTSSTPKVTEPVVPPKKAAPRSQVRIKGIDNATVLSYMENMNAFDFQAAVALFVKEGALKPPFQEPIVGQENIFAYMRQECYGLKLLPEQGVCEPAEGEFTQIKVTGKVQTPWFGDSVGINLVWRFLLNPEDKIFFVGIDVLGSPQELLNLGLVQNNAKIELP</sequence>
<dbReference type="Proteomes" id="UP000238762">
    <property type="component" value="Unassembled WGS sequence"/>
</dbReference>
<keyword evidence="1" id="KW-0157">Chromophore</keyword>
<reference evidence="3 4" key="1">
    <citation type="submission" date="2018-02" db="EMBL/GenBank/DDBJ databases">
        <authorList>
            <person name="Cohen D.B."/>
            <person name="Kent A.D."/>
        </authorList>
    </citation>
    <scope>NUCLEOTIDE SEQUENCE [LARGE SCALE GENOMIC DNA]</scope>
    <source>
        <strain evidence="3 4">CCAP 1448/3</strain>
    </source>
</reference>
<dbReference type="GO" id="GO:0031404">
    <property type="term" value="F:chloride ion binding"/>
    <property type="evidence" value="ECO:0007669"/>
    <property type="project" value="InterPro"/>
</dbReference>
<keyword evidence="1" id="KW-0472">Membrane</keyword>
<dbReference type="OrthoDB" id="511607at2"/>
<keyword evidence="1" id="KW-0793">Thylakoid</keyword>
<comment type="similarity">
    <text evidence="1">Belongs to the orange carotenoid-binding protein family.</text>
</comment>
<proteinExistence type="inferred from homology"/>
<name>A0A2T1C4U4_9CYAN</name>
<dbReference type="InterPro" id="IPR036917">
    <property type="entry name" value="Orange_carotenoid-bd_N_sf"/>
</dbReference>
<dbReference type="InterPro" id="IPR015233">
    <property type="entry name" value="Orange_carotenoid-bd_N"/>
</dbReference>
<dbReference type="InterPro" id="IPR002075">
    <property type="entry name" value="NTF2_dom"/>
</dbReference>
<evidence type="ECO:0000313" key="4">
    <source>
        <dbReference type="Proteomes" id="UP000238762"/>
    </source>
</evidence>
<dbReference type="RefSeq" id="WP_106288309.1">
    <property type="nucleotide sequence ID" value="NZ_CAWNTC010000009.1"/>
</dbReference>